<accession>A0AAW2JQA4</accession>
<evidence type="ECO:0000256" key="12">
    <source>
        <dbReference type="ARBA" id="ARBA00023136"/>
    </source>
</evidence>
<evidence type="ECO:0000313" key="23">
    <source>
        <dbReference type="EMBL" id="KAL0296795.1"/>
    </source>
</evidence>
<evidence type="ECO:0000256" key="4">
    <source>
        <dbReference type="ARBA" id="ARBA00010441"/>
    </source>
</evidence>
<evidence type="ECO:0000256" key="15">
    <source>
        <dbReference type="ARBA" id="ARBA00023264"/>
    </source>
</evidence>
<dbReference type="PIRSF" id="PIRSF015665">
    <property type="entry name" value="CHOPT"/>
    <property type="match status" value="1"/>
</dbReference>
<evidence type="ECO:0000256" key="20">
    <source>
        <dbReference type="ARBA" id="ARBA00055748"/>
    </source>
</evidence>
<feature type="transmembrane region" description="Helical" evidence="22">
    <location>
        <begin position="142"/>
        <end position="158"/>
    </location>
</feature>
<evidence type="ECO:0000256" key="7">
    <source>
        <dbReference type="ARBA" id="ARBA00022692"/>
    </source>
</evidence>
<comment type="function">
    <text evidence="20">Catalyzes both phosphatidylcholine and phosphatidylethanolamine biosynthesis from CDP-choline and CDP-ethanolamine, respectively. Has a higher cholinephosphotransferase activity than ethanolaminephosphotransferase activity.</text>
</comment>
<dbReference type="InterPro" id="IPR048254">
    <property type="entry name" value="CDP_ALCOHOL_P_TRANSF_CS"/>
</dbReference>
<dbReference type="PANTHER" id="PTHR10414">
    <property type="entry name" value="ETHANOLAMINEPHOSPHOTRANSFERASE"/>
    <property type="match status" value="1"/>
</dbReference>
<evidence type="ECO:0000256" key="2">
    <source>
        <dbReference type="ARBA" id="ARBA00001946"/>
    </source>
</evidence>
<evidence type="ECO:0000256" key="9">
    <source>
        <dbReference type="ARBA" id="ARBA00022842"/>
    </source>
</evidence>
<dbReference type="GO" id="GO:0004307">
    <property type="term" value="F:ethanolaminephosphotransferase activity"/>
    <property type="evidence" value="ECO:0007669"/>
    <property type="project" value="UniProtKB-EC"/>
</dbReference>
<dbReference type="PROSITE" id="PS00379">
    <property type="entry name" value="CDP_ALCOHOL_P_TRANSF"/>
    <property type="match status" value="1"/>
</dbReference>
<feature type="transmembrane region" description="Helical" evidence="22">
    <location>
        <begin position="337"/>
        <end position="354"/>
    </location>
</feature>
<organism evidence="23">
    <name type="scientific">Sesamum radiatum</name>
    <name type="common">Black benniseed</name>
    <dbReference type="NCBI Taxonomy" id="300843"/>
    <lineage>
        <taxon>Eukaryota</taxon>
        <taxon>Viridiplantae</taxon>
        <taxon>Streptophyta</taxon>
        <taxon>Embryophyta</taxon>
        <taxon>Tracheophyta</taxon>
        <taxon>Spermatophyta</taxon>
        <taxon>Magnoliopsida</taxon>
        <taxon>eudicotyledons</taxon>
        <taxon>Gunneridae</taxon>
        <taxon>Pentapetalae</taxon>
        <taxon>asterids</taxon>
        <taxon>lamiids</taxon>
        <taxon>Lamiales</taxon>
        <taxon>Pedaliaceae</taxon>
        <taxon>Sesamum</taxon>
    </lineage>
</organism>
<reference evidence="23" key="1">
    <citation type="submission" date="2020-06" db="EMBL/GenBank/DDBJ databases">
        <authorList>
            <person name="Li T."/>
            <person name="Hu X."/>
            <person name="Zhang T."/>
            <person name="Song X."/>
            <person name="Zhang H."/>
            <person name="Dai N."/>
            <person name="Sheng W."/>
            <person name="Hou X."/>
            <person name="Wei L."/>
        </authorList>
    </citation>
    <scope>NUCLEOTIDE SEQUENCE</scope>
    <source>
        <strain evidence="23">G02</strain>
        <tissue evidence="23">Leaf</tissue>
    </source>
</reference>
<keyword evidence="5" id="KW-0444">Lipid biosynthesis</keyword>
<protein>
    <submittedName>
        <fullName evidence="23">Choline/ethanolaminephosphotransferase 1</fullName>
    </submittedName>
</protein>
<evidence type="ECO:0000256" key="1">
    <source>
        <dbReference type="ARBA" id="ARBA00001936"/>
    </source>
</evidence>
<keyword evidence="8" id="KW-0479">Metal-binding</keyword>
<comment type="cofactor">
    <cofactor evidence="1">
        <name>Mn(2+)</name>
        <dbReference type="ChEBI" id="CHEBI:29035"/>
    </cofactor>
</comment>
<proteinExistence type="inferred from homology"/>
<keyword evidence="12 22" id="KW-0472">Membrane</keyword>
<dbReference type="PANTHER" id="PTHR10414:SF37">
    <property type="entry name" value="BB IN A BOXCAR, ISOFORM C"/>
    <property type="match status" value="1"/>
</dbReference>
<evidence type="ECO:0000256" key="14">
    <source>
        <dbReference type="ARBA" id="ARBA00023211"/>
    </source>
</evidence>
<feature type="transmembrane region" description="Helical" evidence="22">
    <location>
        <begin position="255"/>
        <end position="276"/>
    </location>
</feature>
<evidence type="ECO:0000256" key="8">
    <source>
        <dbReference type="ARBA" id="ARBA00022723"/>
    </source>
</evidence>
<sequence>MGYIGAHGVAALHRYKYSGVDHSYLAKYVLQPFWTRCVNFFPLWMPLLASLLMLHLFPFSDYTYGIHIYSPHLDSPPPRWVSFAHGLLLFLYQTFDAVDGKQARRTSSSSPLGELFDHGCDALACAFEALAFGSTAMCGRHTFWFWFISAVPFYLATWEHYFTNTLILPVINGPTEGLMLIYVMHFITALVGPEWWAQPFGKSVPFLSWIPIINEITMYKAVLLIMVVFAVIPTVSSNVHNVLKVVRARRGSMLLALAMLFPFVVLVGGVTICLVLKRLNVFDPEFVWQGRMILAHLCDEPKGLKTNMCMSLFYLPFAIANALTARLNDGVPLVDEVWVLLGYFAYTAVLYLHFATSVINEITSALGIYCFRVSVSSD</sequence>
<evidence type="ECO:0000256" key="21">
    <source>
        <dbReference type="RuleBase" id="RU003750"/>
    </source>
</evidence>
<feature type="transmembrane region" description="Helical" evidence="22">
    <location>
        <begin position="218"/>
        <end position="235"/>
    </location>
</feature>
<dbReference type="EMBL" id="JACGWJ010000032">
    <property type="protein sequence ID" value="KAL0296795.1"/>
    <property type="molecule type" value="Genomic_DNA"/>
</dbReference>
<dbReference type="InterPro" id="IPR014472">
    <property type="entry name" value="CHOPT"/>
</dbReference>
<evidence type="ECO:0000256" key="10">
    <source>
        <dbReference type="ARBA" id="ARBA00022989"/>
    </source>
</evidence>
<feature type="transmembrane region" description="Helical" evidence="22">
    <location>
        <begin position="178"/>
        <end position="197"/>
    </location>
</feature>
<dbReference type="GO" id="GO:0016020">
    <property type="term" value="C:membrane"/>
    <property type="evidence" value="ECO:0007669"/>
    <property type="project" value="UniProtKB-SubCell"/>
</dbReference>
<comment type="catalytic activity">
    <reaction evidence="18">
        <text>CDP-ethanolamine + a 1,2-diacyl-sn-glycerol = a 1,2-diacyl-sn-glycero-3-phosphoethanolamine + CMP + H(+)</text>
        <dbReference type="Rhea" id="RHEA:32943"/>
        <dbReference type="ChEBI" id="CHEBI:15378"/>
        <dbReference type="ChEBI" id="CHEBI:17815"/>
        <dbReference type="ChEBI" id="CHEBI:57876"/>
        <dbReference type="ChEBI" id="CHEBI:60377"/>
        <dbReference type="ChEBI" id="CHEBI:64612"/>
        <dbReference type="EC" id="2.7.8.1"/>
    </reaction>
</comment>
<keyword evidence="9" id="KW-0460">Magnesium</keyword>
<feature type="transmembrane region" description="Helical" evidence="22">
    <location>
        <begin position="37"/>
        <end position="57"/>
    </location>
</feature>
<dbReference type="Gene3D" id="1.20.120.1760">
    <property type="match status" value="1"/>
</dbReference>
<comment type="pathway">
    <text evidence="16">Phospholipid metabolism; phosphatidylcholine biosynthesis; phosphatidylcholine from phosphocholine: step 2/2.</text>
</comment>
<dbReference type="GO" id="GO:0046872">
    <property type="term" value="F:metal ion binding"/>
    <property type="evidence" value="ECO:0007669"/>
    <property type="project" value="UniProtKB-KW"/>
</dbReference>
<evidence type="ECO:0000256" key="19">
    <source>
        <dbReference type="ARBA" id="ARBA00050476"/>
    </source>
</evidence>
<evidence type="ECO:0000256" key="6">
    <source>
        <dbReference type="ARBA" id="ARBA00022679"/>
    </source>
</evidence>
<name>A0AAW2JQA4_SESRA</name>
<keyword evidence="7 22" id="KW-0812">Transmembrane</keyword>
<comment type="similarity">
    <text evidence="4 21">Belongs to the CDP-alcohol phosphatidyltransferase class-I family.</text>
</comment>
<evidence type="ECO:0000256" key="17">
    <source>
        <dbReference type="ARBA" id="ARBA00037891"/>
    </source>
</evidence>
<keyword evidence="10 22" id="KW-1133">Transmembrane helix</keyword>
<keyword evidence="11" id="KW-0443">Lipid metabolism</keyword>
<comment type="caution">
    <text evidence="23">The sequence shown here is derived from an EMBL/GenBank/DDBJ whole genome shotgun (WGS) entry which is preliminary data.</text>
</comment>
<evidence type="ECO:0000256" key="11">
    <source>
        <dbReference type="ARBA" id="ARBA00023098"/>
    </source>
</evidence>
<dbReference type="Pfam" id="PF01066">
    <property type="entry name" value="CDP-OH_P_transf"/>
    <property type="match status" value="1"/>
</dbReference>
<dbReference type="FunFam" id="1.20.120.1760:FF:000014">
    <property type="entry name" value="Choline/ethanolaminephosphotransferase 1"/>
    <property type="match status" value="1"/>
</dbReference>
<keyword evidence="6 21" id="KW-0808">Transferase</keyword>
<dbReference type="GO" id="GO:0004142">
    <property type="term" value="F:diacylglycerol cholinephosphotransferase activity"/>
    <property type="evidence" value="ECO:0007669"/>
    <property type="project" value="UniProtKB-EC"/>
</dbReference>
<evidence type="ECO:0000256" key="3">
    <source>
        <dbReference type="ARBA" id="ARBA00004141"/>
    </source>
</evidence>
<reference evidence="23" key="2">
    <citation type="journal article" date="2024" name="Plant">
        <title>Genomic evolution and insights into agronomic trait innovations of Sesamum species.</title>
        <authorList>
            <person name="Miao H."/>
            <person name="Wang L."/>
            <person name="Qu L."/>
            <person name="Liu H."/>
            <person name="Sun Y."/>
            <person name="Le M."/>
            <person name="Wang Q."/>
            <person name="Wei S."/>
            <person name="Zheng Y."/>
            <person name="Lin W."/>
            <person name="Duan Y."/>
            <person name="Cao H."/>
            <person name="Xiong S."/>
            <person name="Wang X."/>
            <person name="Wei L."/>
            <person name="Li C."/>
            <person name="Ma Q."/>
            <person name="Ju M."/>
            <person name="Zhao R."/>
            <person name="Li G."/>
            <person name="Mu C."/>
            <person name="Tian Q."/>
            <person name="Mei H."/>
            <person name="Zhang T."/>
            <person name="Gao T."/>
            <person name="Zhang H."/>
        </authorList>
    </citation>
    <scope>NUCLEOTIDE SEQUENCE</scope>
    <source>
        <strain evidence="23">G02</strain>
    </source>
</reference>
<keyword evidence="14" id="KW-0464">Manganese</keyword>
<gene>
    <name evidence="23" type="ORF">Sradi_6731600</name>
</gene>
<keyword evidence="15" id="KW-1208">Phospholipid metabolism</keyword>
<dbReference type="AlphaFoldDB" id="A0AAW2JQA4"/>
<comment type="subcellular location">
    <subcellularLocation>
        <location evidence="3">Membrane</location>
        <topology evidence="3">Multi-pass membrane protein</topology>
    </subcellularLocation>
</comment>
<comment type="cofactor">
    <cofactor evidence="2">
        <name>Mg(2+)</name>
        <dbReference type="ChEBI" id="CHEBI:18420"/>
    </cofactor>
</comment>
<dbReference type="InterPro" id="IPR000462">
    <property type="entry name" value="CDP-OH_P_trans"/>
</dbReference>
<evidence type="ECO:0000256" key="16">
    <source>
        <dbReference type="ARBA" id="ARBA00037890"/>
    </source>
</evidence>
<evidence type="ECO:0000256" key="18">
    <source>
        <dbReference type="ARBA" id="ARBA00050328"/>
    </source>
</evidence>
<comment type="catalytic activity">
    <reaction evidence="19">
        <text>CDP-choline + a 1,2-diacyl-sn-glycerol = a 1,2-diacyl-sn-glycero-3-phosphocholine + CMP + H(+)</text>
        <dbReference type="Rhea" id="RHEA:32939"/>
        <dbReference type="ChEBI" id="CHEBI:15378"/>
        <dbReference type="ChEBI" id="CHEBI:17815"/>
        <dbReference type="ChEBI" id="CHEBI:57643"/>
        <dbReference type="ChEBI" id="CHEBI:58779"/>
        <dbReference type="ChEBI" id="CHEBI:60377"/>
        <dbReference type="EC" id="2.7.8.2"/>
    </reaction>
</comment>
<evidence type="ECO:0000256" key="22">
    <source>
        <dbReference type="SAM" id="Phobius"/>
    </source>
</evidence>
<evidence type="ECO:0000256" key="5">
    <source>
        <dbReference type="ARBA" id="ARBA00022516"/>
    </source>
</evidence>
<keyword evidence="13" id="KW-0594">Phospholipid biosynthesis</keyword>
<dbReference type="InterPro" id="IPR043130">
    <property type="entry name" value="CDP-OH_PTrfase_TM_dom"/>
</dbReference>
<comment type="pathway">
    <text evidence="17">Phospholipid metabolism; phosphatidylethanolamine biosynthesis; phosphatidylethanolamine from ethanolamine: step 3/3.</text>
</comment>
<evidence type="ECO:0000256" key="13">
    <source>
        <dbReference type="ARBA" id="ARBA00023209"/>
    </source>
</evidence>